<dbReference type="SMART" id="SM00382">
    <property type="entry name" value="AAA"/>
    <property type="match status" value="1"/>
</dbReference>
<reference evidence="2 3" key="1">
    <citation type="submission" date="2021-01" db="EMBL/GenBank/DDBJ databases">
        <title>Genomic Encyclopedia of Type Strains, Phase IV (KMG-IV): sequencing the most valuable type-strain genomes for metagenomic binning, comparative biology and taxonomic classification.</title>
        <authorList>
            <person name="Goeker M."/>
        </authorList>
    </citation>
    <scope>NUCLEOTIDE SEQUENCE [LARGE SCALE GENOMIC DNA]</scope>
    <source>
        <strain evidence="2 3">DSM 24436</strain>
    </source>
</reference>
<dbReference type="Proteomes" id="UP000767854">
    <property type="component" value="Unassembled WGS sequence"/>
</dbReference>
<dbReference type="SUPFAM" id="SSF52540">
    <property type="entry name" value="P-loop containing nucleoside triphosphate hydrolases"/>
    <property type="match status" value="1"/>
</dbReference>
<dbReference type="InterPro" id="IPR027417">
    <property type="entry name" value="P-loop_NTPase"/>
</dbReference>
<evidence type="ECO:0000259" key="1">
    <source>
        <dbReference type="SMART" id="SM00382"/>
    </source>
</evidence>
<protein>
    <submittedName>
        <fullName evidence="2">DNA replication protein DnaC</fullName>
    </submittedName>
</protein>
<dbReference type="InterPro" id="IPR002611">
    <property type="entry name" value="IstB_ATP-bd"/>
</dbReference>
<dbReference type="PANTHER" id="PTHR30050">
    <property type="entry name" value="CHROMOSOMAL REPLICATION INITIATOR PROTEIN DNAA"/>
    <property type="match status" value="1"/>
</dbReference>
<keyword evidence="3" id="KW-1185">Reference proteome</keyword>
<evidence type="ECO:0000313" key="3">
    <source>
        <dbReference type="Proteomes" id="UP000767854"/>
    </source>
</evidence>
<dbReference type="InterPro" id="IPR003593">
    <property type="entry name" value="AAA+_ATPase"/>
</dbReference>
<dbReference type="RefSeq" id="WP_204662528.1">
    <property type="nucleotide sequence ID" value="NZ_JAFBDT010000004.1"/>
</dbReference>
<dbReference type="Gene3D" id="3.40.50.300">
    <property type="entry name" value="P-loop containing nucleotide triphosphate hydrolases"/>
    <property type="match status" value="1"/>
</dbReference>
<proteinExistence type="predicted"/>
<organism evidence="2 3">
    <name type="scientific">Fusibacter tunisiensis</name>
    <dbReference type="NCBI Taxonomy" id="1008308"/>
    <lineage>
        <taxon>Bacteria</taxon>
        <taxon>Bacillati</taxon>
        <taxon>Bacillota</taxon>
        <taxon>Clostridia</taxon>
        <taxon>Eubacteriales</taxon>
        <taxon>Eubacteriales Family XII. Incertae Sedis</taxon>
        <taxon>Fusibacter</taxon>
    </lineage>
</organism>
<dbReference type="NCBIfam" id="NF005304">
    <property type="entry name" value="PRK06835.1"/>
    <property type="match status" value="1"/>
</dbReference>
<name>A0ABS2MPC4_9FIRM</name>
<feature type="domain" description="AAA+ ATPase" evidence="1">
    <location>
        <begin position="184"/>
        <end position="315"/>
    </location>
</feature>
<evidence type="ECO:0000313" key="2">
    <source>
        <dbReference type="EMBL" id="MBM7561239.1"/>
    </source>
</evidence>
<dbReference type="Pfam" id="PF01695">
    <property type="entry name" value="IstB_IS21"/>
    <property type="match status" value="1"/>
</dbReference>
<comment type="caution">
    <text evidence="2">The sequence shown here is derived from an EMBL/GenBank/DDBJ whole genome shotgun (WGS) entry which is preliminary data.</text>
</comment>
<accession>A0ABS2MPC4</accession>
<dbReference type="CDD" id="cd00009">
    <property type="entry name" value="AAA"/>
    <property type="match status" value="1"/>
</dbReference>
<gene>
    <name evidence="2" type="ORF">JOC49_000759</name>
</gene>
<dbReference type="EMBL" id="JAFBDT010000004">
    <property type="protein sequence ID" value="MBM7561239.1"/>
    <property type="molecule type" value="Genomic_DNA"/>
</dbReference>
<dbReference type="PANTHER" id="PTHR30050:SF4">
    <property type="entry name" value="ATP-BINDING PROTEIN RV3427C IN INSERTION SEQUENCE-RELATED"/>
    <property type="match status" value="1"/>
</dbReference>
<sequence>MDVTQQRVSDIMDDYARQRDQNAMALKERKQVLYEKYPELAEIDLQMSQIGAEISKSILKKPQNIEIMLMELKASLEQLKKRRAMILINNKISPNALELTYKCDKCKDTGFTENNKRCSCFTQKLIQRAYGMSNIEKQLSVQNFEHFDLTVFSLEKSAKDAISQRDNMKQILSEAESFVQDFPNSQNLFFYGASGLGKTYLCNCIAKSLLDSGHSVIYQTPFSIINIIEKKTFTDKSNTFVQMAYAQLTEADLLIIDDLGTETPNSFTISEFYNIINSRILANKSTIISTNIKLSEISSFYNDRIDSRIKGHYKLLKFFGPDIRWEV</sequence>